<dbReference type="InterPro" id="IPR050109">
    <property type="entry name" value="HTH-type_TetR-like_transc_reg"/>
</dbReference>
<dbReference type="Pfam" id="PF21597">
    <property type="entry name" value="TetR_C_43"/>
    <property type="match status" value="1"/>
</dbReference>
<dbReference type="HOGENOM" id="CLU_069356_17_0_11"/>
<dbReference type="Proteomes" id="UP000003963">
    <property type="component" value="Unassembled WGS sequence"/>
</dbReference>
<dbReference type="PROSITE" id="PS50977">
    <property type="entry name" value="HTH_TETR_2"/>
    <property type="match status" value="1"/>
</dbReference>
<dbReference type="SUPFAM" id="SSF46689">
    <property type="entry name" value="Homeodomain-like"/>
    <property type="match status" value="1"/>
</dbReference>
<organism evidence="7 8">
    <name type="scientific">Streptomyces himastatinicus ATCC 53653</name>
    <dbReference type="NCBI Taxonomy" id="457427"/>
    <lineage>
        <taxon>Bacteria</taxon>
        <taxon>Bacillati</taxon>
        <taxon>Actinomycetota</taxon>
        <taxon>Actinomycetes</taxon>
        <taxon>Kitasatosporales</taxon>
        <taxon>Streptomycetaceae</taxon>
        <taxon>Streptomyces</taxon>
        <taxon>Streptomyces violaceusniger group</taxon>
    </lineage>
</organism>
<name>D9WHG3_9ACTN</name>
<dbReference type="PANTHER" id="PTHR30055">
    <property type="entry name" value="HTH-TYPE TRANSCRIPTIONAL REGULATOR RUTR"/>
    <property type="match status" value="1"/>
</dbReference>
<reference evidence="7 8" key="1">
    <citation type="submission" date="2009-02" db="EMBL/GenBank/DDBJ databases">
        <title>Annotation of Streptomyces hygroscopicus strain ATCC 53653.</title>
        <authorList>
            <consortium name="The Broad Institute Genome Sequencing Platform"/>
            <consortium name="Broad Institute Microbial Sequencing Center"/>
            <person name="Fischbach M."/>
            <person name="Godfrey P."/>
            <person name="Ward D."/>
            <person name="Young S."/>
            <person name="Zeng Q."/>
            <person name="Koehrsen M."/>
            <person name="Alvarado L."/>
            <person name="Berlin A.M."/>
            <person name="Bochicchio J."/>
            <person name="Borenstein D."/>
            <person name="Chapman S.B."/>
            <person name="Chen Z."/>
            <person name="Engels R."/>
            <person name="Freedman E."/>
            <person name="Gellesch M."/>
            <person name="Goldberg J."/>
            <person name="Griggs A."/>
            <person name="Gujja S."/>
            <person name="Heilman E.R."/>
            <person name="Heiman D.I."/>
            <person name="Hepburn T.A."/>
            <person name="Howarth C."/>
            <person name="Jen D."/>
            <person name="Larson L."/>
            <person name="Lewis B."/>
            <person name="Mehta T."/>
            <person name="Park D."/>
            <person name="Pearson M."/>
            <person name="Richards J."/>
            <person name="Roberts A."/>
            <person name="Saif S."/>
            <person name="Shea T.D."/>
            <person name="Shenoy N."/>
            <person name="Sisk P."/>
            <person name="Stolte C."/>
            <person name="Sykes S.N."/>
            <person name="Thomson T."/>
            <person name="Walk T."/>
            <person name="White J."/>
            <person name="Yandava C."/>
            <person name="Straight P."/>
            <person name="Clardy J."/>
            <person name="Hung D."/>
            <person name="Kolter R."/>
            <person name="Mekalanos J."/>
            <person name="Walker S."/>
            <person name="Walsh C.T."/>
            <person name="Wieland-Brown L.C."/>
            <person name="Haas B."/>
            <person name="Nusbaum C."/>
            <person name="Birren B."/>
        </authorList>
    </citation>
    <scope>NUCLEOTIDE SEQUENCE [LARGE SCALE GENOMIC DNA]</scope>
    <source>
        <strain evidence="7 8">ATCC 53653</strain>
    </source>
</reference>
<dbReference type="InterPro" id="IPR009057">
    <property type="entry name" value="Homeodomain-like_sf"/>
</dbReference>
<evidence type="ECO:0000313" key="8">
    <source>
        <dbReference type="Proteomes" id="UP000003963"/>
    </source>
</evidence>
<dbReference type="EMBL" id="GG657754">
    <property type="protein sequence ID" value="EFL29089.1"/>
    <property type="molecule type" value="Genomic_DNA"/>
</dbReference>
<dbReference type="GO" id="GO:0000976">
    <property type="term" value="F:transcription cis-regulatory region binding"/>
    <property type="evidence" value="ECO:0007669"/>
    <property type="project" value="TreeGrafter"/>
</dbReference>
<dbReference type="AlphaFoldDB" id="D9WHG3"/>
<dbReference type="SUPFAM" id="SSF48498">
    <property type="entry name" value="Tetracyclin repressor-like, C-terminal domain"/>
    <property type="match status" value="1"/>
</dbReference>
<evidence type="ECO:0000313" key="7">
    <source>
        <dbReference type="EMBL" id="EFL29089.1"/>
    </source>
</evidence>
<dbReference type="PANTHER" id="PTHR30055:SF234">
    <property type="entry name" value="HTH-TYPE TRANSCRIPTIONAL REGULATOR BETI"/>
    <property type="match status" value="1"/>
</dbReference>
<keyword evidence="1" id="KW-0805">Transcription regulation</keyword>
<dbReference type="InterPro" id="IPR049445">
    <property type="entry name" value="TetR_SbtR-like_C"/>
</dbReference>
<proteinExistence type="predicted"/>
<protein>
    <submittedName>
        <fullName evidence="7">TetR-type regulator</fullName>
    </submittedName>
</protein>
<keyword evidence="3" id="KW-0804">Transcription</keyword>
<dbReference type="STRING" id="457427.SSOG_08803"/>
<feature type="region of interest" description="Disordered" evidence="5">
    <location>
        <begin position="202"/>
        <end position="236"/>
    </location>
</feature>
<accession>D9WHG3</accession>
<feature type="domain" description="HTH tetR-type" evidence="6">
    <location>
        <begin position="19"/>
        <end position="78"/>
    </location>
</feature>
<evidence type="ECO:0000256" key="4">
    <source>
        <dbReference type="PROSITE-ProRule" id="PRU00335"/>
    </source>
</evidence>
<evidence type="ECO:0000256" key="3">
    <source>
        <dbReference type="ARBA" id="ARBA00023163"/>
    </source>
</evidence>
<dbReference type="Pfam" id="PF00440">
    <property type="entry name" value="TetR_N"/>
    <property type="match status" value="1"/>
</dbReference>
<keyword evidence="2 4" id="KW-0238">DNA-binding</keyword>
<evidence type="ECO:0000256" key="1">
    <source>
        <dbReference type="ARBA" id="ARBA00023015"/>
    </source>
</evidence>
<dbReference type="PRINTS" id="PR00455">
    <property type="entry name" value="HTHTETR"/>
</dbReference>
<dbReference type="InterPro" id="IPR001647">
    <property type="entry name" value="HTH_TetR"/>
</dbReference>
<dbReference type="InterPro" id="IPR036271">
    <property type="entry name" value="Tet_transcr_reg_TetR-rel_C_sf"/>
</dbReference>
<gene>
    <name evidence="7" type="ORF">SSOG_08803</name>
</gene>
<evidence type="ECO:0000259" key="6">
    <source>
        <dbReference type="PROSITE" id="PS50977"/>
    </source>
</evidence>
<feature type="DNA-binding region" description="H-T-H motif" evidence="4">
    <location>
        <begin position="41"/>
        <end position="60"/>
    </location>
</feature>
<feature type="region of interest" description="Disordered" evidence="5">
    <location>
        <begin position="1"/>
        <end position="20"/>
    </location>
</feature>
<sequence>MRDGQDSIRSKPPMRADARRNQQRILDAARAMFSEQGTAAPLDDIARRANVSIATLYRRFPDRAALCRHVAIEGYETVLAEARAAQEVAEEGGPDAPLRAVERFLTGAVDQRSRLVLPLFGGPAFHDEEVIVLRHRITGSLEAVLARGRERGAVRDDVNSIDLLMAAAIISRPLPNTPPEWLDTTARRHIAVHLDGLRPGAIHHLPGPEPEHAFSRETPAAARPGPAENAPTEHRA</sequence>
<keyword evidence="8" id="KW-1185">Reference proteome</keyword>
<evidence type="ECO:0000256" key="2">
    <source>
        <dbReference type="ARBA" id="ARBA00023125"/>
    </source>
</evidence>
<dbReference type="GO" id="GO:0003700">
    <property type="term" value="F:DNA-binding transcription factor activity"/>
    <property type="evidence" value="ECO:0007669"/>
    <property type="project" value="TreeGrafter"/>
</dbReference>
<evidence type="ECO:0000256" key="5">
    <source>
        <dbReference type="SAM" id="MobiDB-lite"/>
    </source>
</evidence>
<dbReference type="Gene3D" id="1.10.357.10">
    <property type="entry name" value="Tetracycline Repressor, domain 2"/>
    <property type="match status" value="1"/>
</dbReference>